<evidence type="ECO:0000313" key="2">
    <source>
        <dbReference type="Proteomes" id="UP000014065"/>
    </source>
</evidence>
<dbReference type="SUPFAM" id="SSF56672">
    <property type="entry name" value="DNA/RNA polymerases"/>
    <property type="match status" value="1"/>
</dbReference>
<comment type="caution">
    <text evidence="1">The sequence shown here is derived from an EMBL/GenBank/DDBJ whole genome shotgun (WGS) entry which is preliminary data.</text>
</comment>
<protein>
    <submittedName>
        <fullName evidence="1">Uncharacterized protein</fullName>
    </submittedName>
</protein>
<reference evidence="1 2" key="1">
    <citation type="journal article" date="2012" name="J. Bacteriol.">
        <title>Genome Sequence of "Candidatus Nitrosoarchaeum limnia" BG20, a Low-Salinity Ammonia-Oxidizing Archaeon from the San Francisco Bay Estuary.</title>
        <authorList>
            <person name="Mosier A.C."/>
            <person name="Allen E.E."/>
            <person name="Kim M."/>
            <person name="Ferriera S."/>
            <person name="Francis C.A."/>
        </authorList>
    </citation>
    <scope>NUCLEOTIDE SEQUENCE [LARGE SCALE GENOMIC DNA]</scope>
    <source>
        <strain evidence="1 2">BG20</strain>
    </source>
</reference>
<dbReference type="EMBL" id="AHJG01000027">
    <property type="protein sequence ID" value="EPA06634.1"/>
    <property type="molecule type" value="Genomic_DNA"/>
</dbReference>
<dbReference type="RefSeq" id="WP_238527429.1">
    <property type="nucleotide sequence ID" value="NZ_AHJG01000027.1"/>
</dbReference>
<dbReference type="Gene3D" id="1.10.287.1390">
    <property type="match status" value="1"/>
</dbReference>
<keyword evidence="2" id="KW-1185">Reference proteome</keyword>
<organism evidence="1 2">
    <name type="scientific">Candidatus Nitrosarchaeum limnium BG20</name>
    <dbReference type="NCBI Taxonomy" id="859192"/>
    <lineage>
        <taxon>Archaea</taxon>
        <taxon>Nitrososphaerota</taxon>
        <taxon>Nitrososphaeria</taxon>
        <taxon>Nitrosopumilales</taxon>
        <taxon>Nitrosopumilaceae</taxon>
        <taxon>Nitrosarchaeum</taxon>
    </lineage>
</organism>
<sequence length="99" mass="11456">MISKAPSEYVKTVPQHIRAARLLESIREVKKGDKISYVKIINKPGVKPLEMAKKEEIDSKKYMEFMESTLDQITSSMDLDFQTMLGKPKQTGLDEFFWN</sequence>
<accession>S2EWS2</accession>
<gene>
    <name evidence="1" type="ORF">BG20_I1595</name>
</gene>
<proteinExistence type="predicted"/>
<evidence type="ECO:0000313" key="1">
    <source>
        <dbReference type="EMBL" id="EPA06634.1"/>
    </source>
</evidence>
<name>S2EWS2_9ARCH</name>
<dbReference type="PATRIC" id="fig|859192.6.peg.236"/>
<dbReference type="AlphaFoldDB" id="S2EWS2"/>
<dbReference type="InterPro" id="IPR043502">
    <property type="entry name" value="DNA/RNA_pol_sf"/>
</dbReference>
<dbReference type="Proteomes" id="UP000014065">
    <property type="component" value="Unassembled WGS sequence"/>
</dbReference>